<gene>
    <name evidence="2" type="ORF">SKAU_G00425330</name>
</gene>
<sequence>MFFLLLFFSSDSLLKYNFCLHKRPGRSGIYFNERFYRLYNMPDTPKSKRLRNSSTDTDGLPVTLNNNTEAGLV</sequence>
<evidence type="ECO:0000256" key="1">
    <source>
        <dbReference type="SAM" id="MobiDB-lite"/>
    </source>
</evidence>
<feature type="region of interest" description="Disordered" evidence="1">
    <location>
        <begin position="43"/>
        <end position="73"/>
    </location>
</feature>
<comment type="caution">
    <text evidence="2">The sequence shown here is derived from an EMBL/GenBank/DDBJ whole genome shotgun (WGS) entry which is preliminary data.</text>
</comment>
<evidence type="ECO:0000313" key="2">
    <source>
        <dbReference type="EMBL" id="KAJ8332744.1"/>
    </source>
</evidence>
<name>A0A9Q1IAR1_SYNKA</name>
<accession>A0A9Q1IAR1</accession>
<dbReference type="AlphaFoldDB" id="A0A9Q1IAR1"/>
<proteinExistence type="predicted"/>
<dbReference type="Proteomes" id="UP001152622">
    <property type="component" value="Unassembled WGS sequence"/>
</dbReference>
<organism evidence="2 3">
    <name type="scientific">Synaphobranchus kaupii</name>
    <name type="common">Kaup's arrowtooth eel</name>
    <dbReference type="NCBI Taxonomy" id="118154"/>
    <lineage>
        <taxon>Eukaryota</taxon>
        <taxon>Metazoa</taxon>
        <taxon>Chordata</taxon>
        <taxon>Craniata</taxon>
        <taxon>Vertebrata</taxon>
        <taxon>Euteleostomi</taxon>
        <taxon>Actinopterygii</taxon>
        <taxon>Neopterygii</taxon>
        <taxon>Teleostei</taxon>
        <taxon>Anguilliformes</taxon>
        <taxon>Synaphobranchidae</taxon>
        <taxon>Synaphobranchus</taxon>
    </lineage>
</organism>
<evidence type="ECO:0000313" key="3">
    <source>
        <dbReference type="Proteomes" id="UP001152622"/>
    </source>
</evidence>
<feature type="compositionally biased region" description="Polar residues" evidence="1">
    <location>
        <begin position="52"/>
        <end position="73"/>
    </location>
</feature>
<dbReference type="EMBL" id="JAINUF010000025">
    <property type="protein sequence ID" value="KAJ8332744.1"/>
    <property type="molecule type" value="Genomic_DNA"/>
</dbReference>
<reference evidence="2" key="1">
    <citation type="journal article" date="2023" name="Science">
        <title>Genome structures resolve the early diversification of teleost fishes.</title>
        <authorList>
            <person name="Parey E."/>
            <person name="Louis A."/>
            <person name="Montfort J."/>
            <person name="Bouchez O."/>
            <person name="Roques C."/>
            <person name="Iampietro C."/>
            <person name="Lluch J."/>
            <person name="Castinel A."/>
            <person name="Donnadieu C."/>
            <person name="Desvignes T."/>
            <person name="Floi Bucao C."/>
            <person name="Jouanno E."/>
            <person name="Wen M."/>
            <person name="Mejri S."/>
            <person name="Dirks R."/>
            <person name="Jansen H."/>
            <person name="Henkel C."/>
            <person name="Chen W.J."/>
            <person name="Zahm M."/>
            <person name="Cabau C."/>
            <person name="Klopp C."/>
            <person name="Thompson A.W."/>
            <person name="Robinson-Rechavi M."/>
            <person name="Braasch I."/>
            <person name="Lecointre G."/>
            <person name="Bobe J."/>
            <person name="Postlethwait J.H."/>
            <person name="Berthelot C."/>
            <person name="Roest Crollius H."/>
            <person name="Guiguen Y."/>
        </authorList>
    </citation>
    <scope>NUCLEOTIDE SEQUENCE</scope>
    <source>
        <strain evidence="2">WJC10195</strain>
    </source>
</reference>
<protein>
    <submittedName>
        <fullName evidence="2">Uncharacterized protein</fullName>
    </submittedName>
</protein>
<keyword evidence="3" id="KW-1185">Reference proteome</keyword>